<evidence type="ECO:0000313" key="2">
    <source>
        <dbReference type="EMBL" id="KTC98403.1"/>
    </source>
</evidence>
<accession>A0A0W0TRQ2</accession>
<evidence type="ECO:0000313" key="3">
    <source>
        <dbReference type="Proteomes" id="UP000054773"/>
    </source>
</evidence>
<protein>
    <submittedName>
        <fullName evidence="2">Uncharacterized protein</fullName>
    </submittedName>
</protein>
<reference evidence="2 3" key="1">
    <citation type="submission" date="2015-11" db="EMBL/GenBank/DDBJ databases">
        <title>Genomic analysis of 38 Legionella species identifies large and diverse effector repertoires.</title>
        <authorList>
            <person name="Burstein D."/>
            <person name="Amaro F."/>
            <person name="Zusman T."/>
            <person name="Lifshitz Z."/>
            <person name="Cohen O."/>
            <person name="Gilbert J.A."/>
            <person name="Pupko T."/>
            <person name="Shuman H.A."/>
            <person name="Segal G."/>
        </authorList>
    </citation>
    <scope>NUCLEOTIDE SEQUENCE [LARGE SCALE GENOMIC DNA]</scope>
    <source>
        <strain evidence="2 3">SE-32A-C8</strain>
    </source>
</reference>
<dbReference type="STRING" id="448.Lery_0966"/>
<feature type="region of interest" description="Disordered" evidence="1">
    <location>
        <begin position="112"/>
        <end position="132"/>
    </location>
</feature>
<dbReference type="EMBL" id="LNYA01000021">
    <property type="protein sequence ID" value="KTC98403.1"/>
    <property type="molecule type" value="Genomic_DNA"/>
</dbReference>
<dbReference type="Proteomes" id="UP000054773">
    <property type="component" value="Unassembled WGS sequence"/>
</dbReference>
<organism evidence="2 3">
    <name type="scientific">Legionella erythra</name>
    <dbReference type="NCBI Taxonomy" id="448"/>
    <lineage>
        <taxon>Bacteria</taxon>
        <taxon>Pseudomonadati</taxon>
        <taxon>Pseudomonadota</taxon>
        <taxon>Gammaproteobacteria</taxon>
        <taxon>Legionellales</taxon>
        <taxon>Legionellaceae</taxon>
        <taxon>Legionella</taxon>
    </lineage>
</organism>
<dbReference type="OrthoDB" id="5652701at2"/>
<dbReference type="AlphaFoldDB" id="A0A0W0TRQ2"/>
<sequence>MLAKFGLFKDYLTVDNAKIGLNTGAFLASLYQLYTNPQEHTATFLLDLSTHGFTLLSMRKNATDFEKYAAMFLNAGRELNITGSLAMGSKELPVAVQYVDAGVHLLNLATGPLPTDEAEGETEEATQAAKMK</sequence>
<comment type="caution">
    <text evidence="2">The sequence shown here is derived from an EMBL/GenBank/DDBJ whole genome shotgun (WGS) entry which is preliminary data.</text>
</comment>
<dbReference type="PATRIC" id="fig|448.7.peg.1012"/>
<keyword evidence="3" id="KW-1185">Reference proteome</keyword>
<proteinExistence type="predicted"/>
<evidence type="ECO:0000256" key="1">
    <source>
        <dbReference type="SAM" id="MobiDB-lite"/>
    </source>
</evidence>
<name>A0A0W0TRQ2_LEGER</name>
<dbReference type="RefSeq" id="WP_058526131.1">
    <property type="nucleotide sequence ID" value="NZ_CAAAHY010000044.1"/>
</dbReference>
<gene>
    <name evidence="2" type="ORF">Lery_0966</name>
</gene>